<keyword evidence="3 5" id="KW-1133">Transmembrane helix</keyword>
<feature type="domain" description="Amino acid transporter transmembrane" evidence="6">
    <location>
        <begin position="71"/>
        <end position="477"/>
    </location>
</feature>
<feature type="transmembrane region" description="Helical" evidence="5">
    <location>
        <begin position="229"/>
        <end position="250"/>
    </location>
</feature>
<feature type="transmembrane region" description="Helical" evidence="5">
    <location>
        <begin position="393"/>
        <end position="413"/>
    </location>
</feature>
<protein>
    <recommendedName>
        <fullName evidence="6">Amino acid transporter transmembrane domain-containing protein</fullName>
    </recommendedName>
</protein>
<comment type="caution">
    <text evidence="7">The sequence shown here is derived from an EMBL/GenBank/DDBJ whole genome shotgun (WGS) entry which is preliminary data.</text>
</comment>
<sequence length="487" mass="53770">MDRRFSHGLRRMSEGFLQIAATDRLLDLHDVGMHNVMSEYNLDVKALNAAETEAALGPPRRKLTYLETKEKISSKFALINLMKGMLGAGCFSVPLAFKQSGYAVGLGIISILGLLSALCMIKLVKCSAYLSNKQSSAPLDYGNMAYKATKASFKPLHKIAPFSRLIVNVALCVLQLGICCVFYIFVVYHSHELLELFLESPPTRETLFPILLPFFILLCSLSSMRALSLVSLFGNLLMIIALGLIMFELFTTTHKNLSDLPAVTDLPGVVTAAGDVLYALEGQAMVLPLENRMKRPQDMTGPCGVLSIGVGTVVVIYAIAGFFGFLAYGDDVHDTITLNLPNSTLGIFVKAILLLVVYTGFLIQIFPIVAMIWPMLKRKLQRSCGVSPTTKRICHFGLRYFIVFLVFFLAYAIPRLSDMVPLVGVTAGMLLALVFPSLFHMLIFLPQFKFSVPNVCDLIFDAFCITLGTFFVVYGLITNLQQLSRHL</sequence>
<dbReference type="PANTHER" id="PTHR22950">
    <property type="entry name" value="AMINO ACID TRANSPORTER"/>
    <property type="match status" value="1"/>
</dbReference>
<evidence type="ECO:0000256" key="5">
    <source>
        <dbReference type="SAM" id="Phobius"/>
    </source>
</evidence>
<accession>A0A8S1EVT1</accession>
<organism evidence="7 8">
    <name type="scientific">Caenorhabditis bovis</name>
    <dbReference type="NCBI Taxonomy" id="2654633"/>
    <lineage>
        <taxon>Eukaryota</taxon>
        <taxon>Metazoa</taxon>
        <taxon>Ecdysozoa</taxon>
        <taxon>Nematoda</taxon>
        <taxon>Chromadorea</taxon>
        <taxon>Rhabditida</taxon>
        <taxon>Rhabditina</taxon>
        <taxon>Rhabditomorpha</taxon>
        <taxon>Rhabditoidea</taxon>
        <taxon>Rhabditidae</taxon>
        <taxon>Peloderinae</taxon>
        <taxon>Caenorhabditis</taxon>
    </lineage>
</organism>
<keyword evidence="4 5" id="KW-0472">Membrane</keyword>
<feature type="transmembrane region" description="Helical" evidence="5">
    <location>
        <begin position="103"/>
        <end position="124"/>
    </location>
</feature>
<dbReference type="Pfam" id="PF01490">
    <property type="entry name" value="Aa_trans"/>
    <property type="match status" value="1"/>
</dbReference>
<feature type="transmembrane region" description="Helical" evidence="5">
    <location>
        <begin position="165"/>
        <end position="186"/>
    </location>
</feature>
<feature type="transmembrane region" description="Helical" evidence="5">
    <location>
        <begin position="262"/>
        <end position="280"/>
    </location>
</feature>
<feature type="transmembrane region" description="Helical" evidence="5">
    <location>
        <begin position="206"/>
        <end position="222"/>
    </location>
</feature>
<dbReference type="PANTHER" id="PTHR22950:SF217">
    <property type="entry name" value="AMINO ACID TRANSPORTER TRANSMEMBRANE DOMAIN-CONTAINING PROTEIN"/>
    <property type="match status" value="1"/>
</dbReference>
<keyword evidence="2 5" id="KW-0812">Transmembrane</keyword>
<evidence type="ECO:0000256" key="2">
    <source>
        <dbReference type="ARBA" id="ARBA00022692"/>
    </source>
</evidence>
<dbReference type="EMBL" id="CADEPM010000004">
    <property type="protein sequence ID" value="CAB3405558.1"/>
    <property type="molecule type" value="Genomic_DNA"/>
</dbReference>
<proteinExistence type="predicted"/>
<reference evidence="7 8" key="1">
    <citation type="submission" date="2020-04" db="EMBL/GenBank/DDBJ databases">
        <authorList>
            <person name="Laetsch R D."/>
            <person name="Stevens L."/>
            <person name="Kumar S."/>
            <person name="Blaxter L. M."/>
        </authorList>
    </citation>
    <scope>NUCLEOTIDE SEQUENCE [LARGE SCALE GENOMIC DNA]</scope>
</reference>
<evidence type="ECO:0000313" key="8">
    <source>
        <dbReference type="Proteomes" id="UP000494206"/>
    </source>
</evidence>
<dbReference type="AlphaFoldDB" id="A0A8S1EVT1"/>
<evidence type="ECO:0000256" key="1">
    <source>
        <dbReference type="ARBA" id="ARBA00004141"/>
    </source>
</evidence>
<gene>
    <name evidence="7" type="ORF">CBOVIS_LOCUS7742</name>
</gene>
<feature type="transmembrane region" description="Helical" evidence="5">
    <location>
        <begin position="419"/>
        <end position="446"/>
    </location>
</feature>
<dbReference type="InterPro" id="IPR013057">
    <property type="entry name" value="AA_transpt_TM"/>
</dbReference>
<evidence type="ECO:0000313" key="7">
    <source>
        <dbReference type="EMBL" id="CAB3405558.1"/>
    </source>
</evidence>
<name>A0A8S1EVT1_9PELO</name>
<dbReference type="Proteomes" id="UP000494206">
    <property type="component" value="Unassembled WGS sequence"/>
</dbReference>
<dbReference type="GO" id="GO:0005774">
    <property type="term" value="C:vacuolar membrane"/>
    <property type="evidence" value="ECO:0007669"/>
    <property type="project" value="TreeGrafter"/>
</dbReference>
<feature type="transmembrane region" description="Helical" evidence="5">
    <location>
        <begin position="458"/>
        <end position="477"/>
    </location>
</feature>
<evidence type="ECO:0000259" key="6">
    <source>
        <dbReference type="Pfam" id="PF01490"/>
    </source>
</evidence>
<comment type="subcellular location">
    <subcellularLocation>
        <location evidence="1">Membrane</location>
        <topology evidence="1">Multi-pass membrane protein</topology>
    </subcellularLocation>
</comment>
<dbReference type="OrthoDB" id="1684102at2759"/>
<dbReference type="GO" id="GO:0015179">
    <property type="term" value="F:L-amino acid transmembrane transporter activity"/>
    <property type="evidence" value="ECO:0007669"/>
    <property type="project" value="TreeGrafter"/>
</dbReference>
<evidence type="ECO:0000256" key="4">
    <source>
        <dbReference type="ARBA" id="ARBA00023136"/>
    </source>
</evidence>
<feature type="transmembrane region" description="Helical" evidence="5">
    <location>
        <begin position="347"/>
        <end position="373"/>
    </location>
</feature>
<feature type="transmembrane region" description="Helical" evidence="5">
    <location>
        <begin position="76"/>
        <end position="97"/>
    </location>
</feature>
<feature type="transmembrane region" description="Helical" evidence="5">
    <location>
        <begin position="301"/>
        <end position="327"/>
    </location>
</feature>
<keyword evidence="8" id="KW-1185">Reference proteome</keyword>
<evidence type="ECO:0000256" key="3">
    <source>
        <dbReference type="ARBA" id="ARBA00022989"/>
    </source>
</evidence>